<dbReference type="Proteomes" id="UP000503462">
    <property type="component" value="Chromosome 2"/>
</dbReference>
<keyword evidence="8" id="KW-1185">Reference proteome</keyword>
<dbReference type="GO" id="GO:0016020">
    <property type="term" value="C:membrane"/>
    <property type="evidence" value="ECO:0007669"/>
    <property type="project" value="UniProtKB-SubCell"/>
</dbReference>
<dbReference type="SUPFAM" id="SSF103506">
    <property type="entry name" value="Mitochondrial carrier"/>
    <property type="match status" value="1"/>
</dbReference>
<organism evidence="7 8">
    <name type="scientific">Peltaster fructicola</name>
    <dbReference type="NCBI Taxonomy" id="286661"/>
    <lineage>
        <taxon>Eukaryota</taxon>
        <taxon>Fungi</taxon>
        <taxon>Dikarya</taxon>
        <taxon>Ascomycota</taxon>
        <taxon>Pezizomycotina</taxon>
        <taxon>Dothideomycetes</taxon>
        <taxon>Dothideomycetes incertae sedis</taxon>
        <taxon>Peltaster</taxon>
    </lineage>
</organism>
<keyword evidence="2 6" id="KW-0812">Transmembrane</keyword>
<evidence type="ECO:0000256" key="2">
    <source>
        <dbReference type="ARBA" id="ARBA00022692"/>
    </source>
</evidence>
<evidence type="ECO:0000313" key="7">
    <source>
        <dbReference type="EMBL" id="QIW97785.1"/>
    </source>
</evidence>
<feature type="transmembrane region" description="Helical" evidence="6">
    <location>
        <begin position="213"/>
        <end position="245"/>
    </location>
</feature>
<dbReference type="EMBL" id="CP051140">
    <property type="protein sequence ID" value="QIW97785.1"/>
    <property type="molecule type" value="Genomic_DNA"/>
</dbReference>
<feature type="transmembrane region" description="Helical" evidence="6">
    <location>
        <begin position="173"/>
        <end position="192"/>
    </location>
</feature>
<keyword evidence="3" id="KW-0999">Mitochondrion inner membrane</keyword>
<evidence type="ECO:0000256" key="1">
    <source>
        <dbReference type="ARBA" id="ARBA00004370"/>
    </source>
</evidence>
<feature type="transmembrane region" description="Helical" evidence="6">
    <location>
        <begin position="346"/>
        <end position="367"/>
    </location>
</feature>
<comment type="subcellular location">
    <subcellularLocation>
        <location evidence="1">Membrane</location>
    </subcellularLocation>
</comment>
<evidence type="ECO:0000256" key="4">
    <source>
        <dbReference type="ARBA" id="ARBA00022989"/>
    </source>
</evidence>
<keyword evidence="3" id="KW-0496">Mitochondrion</keyword>
<protein>
    <submittedName>
        <fullName evidence="7">Uncharacterized protein</fullName>
    </submittedName>
</protein>
<dbReference type="AlphaFoldDB" id="A0A6H0XSY6"/>
<feature type="transmembrane region" description="Helical" evidence="6">
    <location>
        <begin position="257"/>
        <end position="279"/>
    </location>
</feature>
<evidence type="ECO:0000256" key="6">
    <source>
        <dbReference type="SAM" id="Phobius"/>
    </source>
</evidence>
<sequence>MSGVAAQALSHVVRRGLEHMPTTTDGLDDLTRLDFSIFTLIPVAVVLITTIFLICSVDYTVGSVMASLTMIESPSTTTIVETAPPAYSDEPDAPLEKKMDVADVEVVVIDHKPITASVVGTIKHLHRIGGFRARWRGLGWSIIYHFAVNFVGHLFGGLFSGVLGHILAQGLGYTLSVVLMCRLHMVWTHAMIATPTSTSWSERFIPRKQCKPLLLASLNYAVAQQSIIVLPAMLLLVLSPIVFAFPGLTQASTLQVAFLAFHVVALPTIAILAALFIYLPAASTLARVEACLLPQGRETIVPFDRMAIVGDLDLNERGSAKKLNAAAWKSFTNATRLRLVKLFVKLVAFQVAVILVSLHVLGAIAYFSNPEQVSAAFRQLSSNMPW</sequence>
<evidence type="ECO:0000256" key="5">
    <source>
        <dbReference type="ARBA" id="ARBA00023136"/>
    </source>
</evidence>
<gene>
    <name evidence="7" type="ORF">AMS68_003303</name>
</gene>
<reference evidence="7 8" key="1">
    <citation type="journal article" date="2016" name="Sci. Rep.">
        <title>Peltaster fructicola genome reveals evolution from an invasive phytopathogen to an ectophytic parasite.</title>
        <authorList>
            <person name="Xu C."/>
            <person name="Chen H."/>
            <person name="Gleason M.L."/>
            <person name="Xu J.R."/>
            <person name="Liu H."/>
            <person name="Zhang R."/>
            <person name="Sun G."/>
        </authorList>
    </citation>
    <scope>NUCLEOTIDE SEQUENCE [LARGE SCALE GENOMIC DNA]</scope>
    <source>
        <strain evidence="7 8">LNHT1506</strain>
    </source>
</reference>
<name>A0A6H0XSY6_9PEZI</name>
<keyword evidence="4 6" id="KW-1133">Transmembrane helix</keyword>
<dbReference type="OrthoDB" id="2896006at2759"/>
<evidence type="ECO:0000256" key="3">
    <source>
        <dbReference type="ARBA" id="ARBA00022792"/>
    </source>
</evidence>
<evidence type="ECO:0000313" key="8">
    <source>
        <dbReference type="Proteomes" id="UP000503462"/>
    </source>
</evidence>
<feature type="transmembrane region" description="Helical" evidence="6">
    <location>
        <begin position="142"/>
        <end position="167"/>
    </location>
</feature>
<dbReference type="InterPro" id="IPR023395">
    <property type="entry name" value="MCP_dom_sf"/>
</dbReference>
<proteinExistence type="predicted"/>
<accession>A0A6H0XSY6</accession>
<feature type="transmembrane region" description="Helical" evidence="6">
    <location>
        <begin position="35"/>
        <end position="61"/>
    </location>
</feature>
<keyword evidence="5 6" id="KW-0472">Membrane</keyword>